<dbReference type="GO" id="GO:0120015">
    <property type="term" value="F:sterol transfer activity"/>
    <property type="evidence" value="ECO:0007669"/>
    <property type="project" value="TreeGrafter"/>
</dbReference>
<name>A0A8H5AYC5_9AGAR</name>
<evidence type="ECO:0000256" key="6">
    <source>
        <dbReference type="SAM" id="MobiDB-lite"/>
    </source>
</evidence>
<comment type="caution">
    <text evidence="9">The sequence shown here is derived from an EMBL/GenBank/DDBJ whole genome shotgun (WGS) entry which is preliminary data.</text>
</comment>
<dbReference type="EMBL" id="JAACJJ010000056">
    <property type="protein sequence ID" value="KAF5313249.1"/>
    <property type="molecule type" value="Genomic_DNA"/>
</dbReference>
<evidence type="ECO:0000256" key="7">
    <source>
        <dbReference type="SAM" id="Phobius"/>
    </source>
</evidence>
<proteinExistence type="inferred from homology"/>
<dbReference type="SMART" id="SM00568">
    <property type="entry name" value="GRAM"/>
    <property type="match status" value="1"/>
</dbReference>
<evidence type="ECO:0000256" key="1">
    <source>
        <dbReference type="ARBA" id="ARBA00004167"/>
    </source>
</evidence>
<dbReference type="Pfam" id="PF16016">
    <property type="entry name" value="VASt"/>
    <property type="match status" value="1"/>
</dbReference>
<comment type="subcellular location">
    <subcellularLocation>
        <location evidence="1">Membrane</location>
        <topology evidence="1">Single-pass membrane protein</topology>
    </subcellularLocation>
</comment>
<feature type="compositionally biased region" description="Polar residues" evidence="6">
    <location>
        <begin position="70"/>
        <end position="89"/>
    </location>
</feature>
<feature type="region of interest" description="Disordered" evidence="6">
    <location>
        <begin position="1"/>
        <end position="128"/>
    </location>
</feature>
<dbReference type="PANTHER" id="PTHR23319">
    <property type="entry name" value="GRAM DOMAIN CONTAINING 1B, ISOFORM E"/>
    <property type="match status" value="1"/>
</dbReference>
<sequence>MQSKPANTSNETGTSSQPRLNYTISMPSRSNKSRQSSNASSSARKGWISRRSSQSAGDAPQALSIPLNGEGSSTRPRTSPRIESSTSLRPNYYYSGLDLLNGSRRGSDETTRSVEGSHSGSSLTLMDEDLPAPDFVGAGEKRNADFHELFPMLAREEFLLEDYGCALQHEITIQGRIYVTERNICFYSNIFGWITNFAISISTITSLEKKSTAYFIPNAIQITTRHEKFTLSSFLARDATYDLLYRLWCLRTHPEDNARWSVENTPEIKHRSLASAMAQTIQLPISSTVASDVREPPGLTECACGKEGRHYSEPVIDMVLAGTPEKILKLMLDKGFMMDFMSNSQKLLDIKMTEWAPIVPDSPLLTRELSYIKPLHLWVGPKQTKCEQHEVMTHVDFHEYVSIVTTTRTPDVPSGHSFSVKTRTCLMWASATSSRVVVSTQVEWTGRSLVKGLIESSAIDGVKVYLIDLVNAVREHINQHKADFLPKGMVDTVISTAGAAEPPYTPNPDSFEPNAGGTEASYPVSEKRKQGAAERVAHWRRSDLQLALDTLREASQLAWNGIVAAVDRIHETYPNGISASSVLWAVIMLLGLSNLWFLVGMGASLKRIDDKLGDILNQLEPG</sequence>
<evidence type="ECO:0000256" key="3">
    <source>
        <dbReference type="ARBA" id="ARBA00022692"/>
    </source>
</evidence>
<dbReference type="Pfam" id="PF02893">
    <property type="entry name" value="GRAM"/>
    <property type="match status" value="1"/>
</dbReference>
<dbReference type="InterPro" id="IPR004182">
    <property type="entry name" value="GRAM"/>
</dbReference>
<evidence type="ECO:0000313" key="10">
    <source>
        <dbReference type="Proteomes" id="UP000567179"/>
    </source>
</evidence>
<evidence type="ECO:0000256" key="2">
    <source>
        <dbReference type="ARBA" id="ARBA00006582"/>
    </source>
</evidence>
<keyword evidence="10" id="KW-1185">Reference proteome</keyword>
<dbReference type="PROSITE" id="PS51778">
    <property type="entry name" value="VAST"/>
    <property type="match status" value="1"/>
</dbReference>
<evidence type="ECO:0000256" key="5">
    <source>
        <dbReference type="ARBA" id="ARBA00023136"/>
    </source>
</evidence>
<dbReference type="PANTHER" id="PTHR23319:SF4">
    <property type="entry name" value="GRAM DOMAIN CONTAINING 1B, ISOFORM E"/>
    <property type="match status" value="1"/>
</dbReference>
<dbReference type="Proteomes" id="UP000567179">
    <property type="component" value="Unassembled WGS sequence"/>
</dbReference>
<dbReference type="GO" id="GO:0005886">
    <property type="term" value="C:plasma membrane"/>
    <property type="evidence" value="ECO:0007669"/>
    <property type="project" value="TreeGrafter"/>
</dbReference>
<feature type="domain" description="VASt" evidence="8">
    <location>
        <begin position="310"/>
        <end position="481"/>
    </location>
</feature>
<dbReference type="OrthoDB" id="2162691at2759"/>
<gene>
    <name evidence="9" type="ORF">D9619_002469</name>
</gene>
<dbReference type="AlphaFoldDB" id="A0A8H5AYC5"/>
<feature type="region of interest" description="Disordered" evidence="6">
    <location>
        <begin position="498"/>
        <end position="527"/>
    </location>
</feature>
<dbReference type="GO" id="GO:0032366">
    <property type="term" value="P:intracellular sterol transport"/>
    <property type="evidence" value="ECO:0007669"/>
    <property type="project" value="TreeGrafter"/>
</dbReference>
<evidence type="ECO:0000259" key="8">
    <source>
        <dbReference type="PROSITE" id="PS51778"/>
    </source>
</evidence>
<evidence type="ECO:0000313" key="9">
    <source>
        <dbReference type="EMBL" id="KAF5313249.1"/>
    </source>
</evidence>
<dbReference type="GO" id="GO:0032934">
    <property type="term" value="F:sterol binding"/>
    <property type="evidence" value="ECO:0007669"/>
    <property type="project" value="TreeGrafter"/>
</dbReference>
<feature type="compositionally biased region" description="Low complexity" evidence="6">
    <location>
        <begin position="28"/>
        <end position="45"/>
    </location>
</feature>
<dbReference type="GO" id="GO:0140268">
    <property type="term" value="C:endoplasmic reticulum-plasma membrane contact site"/>
    <property type="evidence" value="ECO:0007669"/>
    <property type="project" value="TreeGrafter"/>
</dbReference>
<dbReference type="InterPro" id="IPR051482">
    <property type="entry name" value="Cholesterol_transport"/>
</dbReference>
<keyword evidence="3 7" id="KW-0812">Transmembrane</keyword>
<dbReference type="GO" id="GO:0005789">
    <property type="term" value="C:endoplasmic reticulum membrane"/>
    <property type="evidence" value="ECO:0007669"/>
    <property type="project" value="TreeGrafter"/>
</dbReference>
<dbReference type="CDD" id="cd13220">
    <property type="entry name" value="PH-GRAM_GRAMDC"/>
    <property type="match status" value="1"/>
</dbReference>
<feature type="compositionally biased region" description="Polar residues" evidence="6">
    <location>
        <begin position="1"/>
        <end position="27"/>
    </location>
</feature>
<keyword evidence="4 7" id="KW-1133">Transmembrane helix</keyword>
<accession>A0A8H5AYC5</accession>
<feature type="compositionally biased region" description="Polar residues" evidence="6">
    <location>
        <begin position="113"/>
        <end position="124"/>
    </location>
</feature>
<dbReference type="Gene3D" id="2.30.29.30">
    <property type="entry name" value="Pleckstrin-homology domain (PH domain)/Phosphotyrosine-binding domain (PTB)"/>
    <property type="match status" value="1"/>
</dbReference>
<evidence type="ECO:0000256" key="4">
    <source>
        <dbReference type="ARBA" id="ARBA00022989"/>
    </source>
</evidence>
<dbReference type="InterPro" id="IPR031968">
    <property type="entry name" value="VASt"/>
</dbReference>
<comment type="similarity">
    <text evidence="2">Belongs to the YSP2 family.</text>
</comment>
<dbReference type="InterPro" id="IPR011993">
    <property type="entry name" value="PH-like_dom_sf"/>
</dbReference>
<protein>
    <recommendedName>
        <fullName evidence="8">VASt domain-containing protein</fullName>
    </recommendedName>
</protein>
<reference evidence="9 10" key="1">
    <citation type="journal article" date="2020" name="ISME J.">
        <title>Uncovering the hidden diversity of litter-decomposition mechanisms in mushroom-forming fungi.</title>
        <authorList>
            <person name="Floudas D."/>
            <person name="Bentzer J."/>
            <person name="Ahren D."/>
            <person name="Johansson T."/>
            <person name="Persson P."/>
            <person name="Tunlid A."/>
        </authorList>
    </citation>
    <scope>NUCLEOTIDE SEQUENCE [LARGE SCALE GENOMIC DNA]</scope>
    <source>
        <strain evidence="9 10">CBS 101986</strain>
    </source>
</reference>
<keyword evidence="5 7" id="KW-0472">Membrane</keyword>
<organism evidence="9 10">
    <name type="scientific">Psilocybe cf. subviscida</name>
    <dbReference type="NCBI Taxonomy" id="2480587"/>
    <lineage>
        <taxon>Eukaryota</taxon>
        <taxon>Fungi</taxon>
        <taxon>Dikarya</taxon>
        <taxon>Basidiomycota</taxon>
        <taxon>Agaricomycotina</taxon>
        <taxon>Agaricomycetes</taxon>
        <taxon>Agaricomycetidae</taxon>
        <taxon>Agaricales</taxon>
        <taxon>Agaricineae</taxon>
        <taxon>Strophariaceae</taxon>
        <taxon>Psilocybe</taxon>
    </lineage>
</organism>
<feature type="transmembrane region" description="Helical" evidence="7">
    <location>
        <begin position="582"/>
        <end position="603"/>
    </location>
</feature>